<reference evidence="3 4" key="1">
    <citation type="submission" date="2018-01" db="EMBL/GenBank/DDBJ databases">
        <title>Metagenomic assembled genomes from two thermal pools in the Uzon Caldera, Kamchatka, Russia.</title>
        <authorList>
            <person name="Wilkins L."/>
            <person name="Ettinger C."/>
        </authorList>
    </citation>
    <scope>NUCLEOTIDE SEQUENCE [LARGE SCALE GENOMIC DNA]</scope>
    <source>
        <strain evidence="3">ARK-10</strain>
    </source>
</reference>
<sequence length="282" mass="32181">MKFKISLAQINPTLGNLEKNLSKHLEFTEKAILEDAKVVVFPELSISGYVLRDLTYDVSLPANSDFFKPLKEISKNIDIILGFVEKGEDKIIYNSAMYLSKGEIKLVYRKMFPPTHGMFEELRFFGKGTSYKSIKTDYGKLSVVICRDFFHPTLLSLAYLDNVDFVFAISNMPLRGLKGEKPQIQETVENASSLYTNFFGFFVVYVNRVGFDDGLGFYGGSFIQSPTGKKVIALRLFEEELLTGEIDTDDIYKKRTSFPLIKEEDKLTFEENLRRLIGGRND</sequence>
<keyword evidence="1" id="KW-0378">Hydrolase</keyword>
<evidence type="ECO:0000259" key="2">
    <source>
        <dbReference type="PROSITE" id="PS50263"/>
    </source>
</evidence>
<dbReference type="Proteomes" id="UP000236910">
    <property type="component" value="Unassembled WGS sequence"/>
</dbReference>
<evidence type="ECO:0000313" key="3">
    <source>
        <dbReference type="EMBL" id="PMP81789.1"/>
    </source>
</evidence>
<gene>
    <name evidence="3" type="ORF">C0175_04805</name>
</gene>
<protein>
    <submittedName>
        <fullName evidence="3">Nitrilase</fullName>
    </submittedName>
</protein>
<dbReference type="SUPFAM" id="SSF56317">
    <property type="entry name" value="Carbon-nitrogen hydrolase"/>
    <property type="match status" value="1"/>
</dbReference>
<dbReference type="RefSeq" id="WP_424586683.1">
    <property type="nucleotide sequence ID" value="NZ_JBNARP010000019.1"/>
</dbReference>
<dbReference type="PANTHER" id="PTHR43674:SF2">
    <property type="entry name" value="BETA-UREIDOPROPIONASE"/>
    <property type="match status" value="1"/>
</dbReference>
<dbReference type="GO" id="GO:0033388">
    <property type="term" value="P:putrescine biosynthetic process from arginine"/>
    <property type="evidence" value="ECO:0007669"/>
    <property type="project" value="TreeGrafter"/>
</dbReference>
<dbReference type="GO" id="GO:0050126">
    <property type="term" value="F:N-carbamoylputrescine amidase activity"/>
    <property type="evidence" value="ECO:0007669"/>
    <property type="project" value="TreeGrafter"/>
</dbReference>
<evidence type="ECO:0000256" key="1">
    <source>
        <dbReference type="ARBA" id="ARBA00022801"/>
    </source>
</evidence>
<dbReference type="EMBL" id="PNIX01000282">
    <property type="protein sequence ID" value="PMP81789.1"/>
    <property type="molecule type" value="Genomic_DNA"/>
</dbReference>
<dbReference type="InterPro" id="IPR050345">
    <property type="entry name" value="Aliph_Amidase/BUP"/>
</dbReference>
<comment type="caution">
    <text evidence="3">The sequence shown here is derived from an EMBL/GenBank/DDBJ whole genome shotgun (WGS) entry which is preliminary data.</text>
</comment>
<dbReference type="PROSITE" id="PS50263">
    <property type="entry name" value="CN_HYDROLASE"/>
    <property type="match status" value="1"/>
</dbReference>
<dbReference type="InterPro" id="IPR003010">
    <property type="entry name" value="C-N_Hydrolase"/>
</dbReference>
<dbReference type="Pfam" id="PF00795">
    <property type="entry name" value="CN_hydrolase"/>
    <property type="match status" value="1"/>
</dbReference>
<accession>A0A2J6X5E5</accession>
<proteinExistence type="predicted"/>
<dbReference type="Gene3D" id="3.60.110.10">
    <property type="entry name" value="Carbon-nitrogen hydrolase"/>
    <property type="match status" value="1"/>
</dbReference>
<dbReference type="AlphaFoldDB" id="A0A2J6X5E5"/>
<dbReference type="PANTHER" id="PTHR43674">
    <property type="entry name" value="NITRILASE C965.09-RELATED"/>
    <property type="match status" value="1"/>
</dbReference>
<evidence type="ECO:0000313" key="4">
    <source>
        <dbReference type="Proteomes" id="UP000236910"/>
    </source>
</evidence>
<name>A0A2J6X5E5_9BACT</name>
<dbReference type="InterPro" id="IPR036526">
    <property type="entry name" value="C-N_Hydrolase_sf"/>
</dbReference>
<organism evidence="3 4">
    <name type="scientific">Caldisericum exile</name>
    <dbReference type="NCBI Taxonomy" id="693075"/>
    <lineage>
        <taxon>Bacteria</taxon>
        <taxon>Pseudomonadati</taxon>
        <taxon>Caldisericota/Cryosericota group</taxon>
        <taxon>Caldisericota</taxon>
        <taxon>Caldisericia</taxon>
        <taxon>Caldisericales</taxon>
        <taxon>Caldisericaceae</taxon>
        <taxon>Caldisericum</taxon>
    </lineage>
</organism>
<feature type="domain" description="CN hydrolase" evidence="2">
    <location>
        <begin position="3"/>
        <end position="248"/>
    </location>
</feature>